<evidence type="ECO:0000256" key="3">
    <source>
        <dbReference type="ARBA" id="ARBA00023315"/>
    </source>
</evidence>
<dbReference type="InterPro" id="IPR051016">
    <property type="entry name" value="Diverse_Substrate_AcTransf"/>
</dbReference>
<dbReference type="AlphaFoldDB" id="A0A3B7MJ66"/>
<dbReference type="PANTHER" id="PTHR10545:SF29">
    <property type="entry name" value="GH14572P-RELATED"/>
    <property type="match status" value="1"/>
</dbReference>
<sequence length="165" mass="18585">MSFSFAIRPATPADVPVIFQLIQALAAYEKLSHAVTGTEEALRQHLFGDRPYAEVLLAHTATEVIGYALFFATYSTFLTRPGLWLEDLFVLPTYRRQGVGTALLKALARLACDRDYGRIEWSVLDWNRRAIQFYERLGATVLPDWRIYRLSGEALTTLGSAQEIG</sequence>
<protein>
    <submittedName>
        <fullName evidence="5">GNAT family N-acetyltransferase</fullName>
    </submittedName>
</protein>
<dbReference type="PANTHER" id="PTHR10545">
    <property type="entry name" value="DIAMINE N-ACETYLTRANSFERASE"/>
    <property type="match status" value="1"/>
</dbReference>
<gene>
    <name evidence="5" type="ORF">D3A95_00780</name>
</gene>
<dbReference type="FunFam" id="3.40.630.30:FF:000064">
    <property type="entry name" value="GNAT family acetyltransferase"/>
    <property type="match status" value="1"/>
</dbReference>
<evidence type="ECO:0000256" key="2">
    <source>
        <dbReference type="ARBA" id="ARBA00022679"/>
    </source>
</evidence>
<feature type="domain" description="N-acetyltransferase" evidence="4">
    <location>
        <begin position="5"/>
        <end position="153"/>
    </location>
</feature>
<organism evidence="5 6">
    <name type="scientific">Thermosynechococcus sichuanensis E542</name>
    <dbReference type="NCBI Taxonomy" id="2016101"/>
    <lineage>
        <taxon>Bacteria</taxon>
        <taxon>Bacillati</taxon>
        <taxon>Cyanobacteriota</taxon>
        <taxon>Cyanophyceae</taxon>
        <taxon>Acaryochloridales</taxon>
        <taxon>Thermosynechococcaceae</taxon>
        <taxon>Thermosynechococcus</taxon>
        <taxon>Thermosynechococcus sichuanensis</taxon>
    </lineage>
</organism>
<comment type="similarity">
    <text evidence="1">Belongs to the acetyltransferase family.</text>
</comment>
<dbReference type="KEGG" id="tsq:D3A95_00780"/>
<dbReference type="InterPro" id="IPR016181">
    <property type="entry name" value="Acyl_CoA_acyltransferase"/>
</dbReference>
<proteinExistence type="inferred from homology"/>
<keyword evidence="6" id="KW-1185">Reference proteome</keyword>
<evidence type="ECO:0000256" key="1">
    <source>
        <dbReference type="ARBA" id="ARBA00008694"/>
    </source>
</evidence>
<evidence type="ECO:0000313" key="5">
    <source>
        <dbReference type="EMBL" id="AXY67236.1"/>
    </source>
</evidence>
<evidence type="ECO:0000259" key="4">
    <source>
        <dbReference type="PROSITE" id="PS51186"/>
    </source>
</evidence>
<dbReference type="Proteomes" id="UP000261812">
    <property type="component" value="Chromosome"/>
</dbReference>
<name>A0A3B7MJ66_9CYAN</name>
<dbReference type="InterPro" id="IPR000182">
    <property type="entry name" value="GNAT_dom"/>
</dbReference>
<reference evidence="6" key="1">
    <citation type="submission" date="2018-09" db="EMBL/GenBank/DDBJ databases">
        <title>Complete genome sequence of thermophilic cyanobacteria strain Thermosynechococcus elongatus PKUAC-SCTE542.</title>
        <authorList>
            <person name="Liang Y."/>
            <person name="Tang J."/>
            <person name="Daroch M."/>
        </authorList>
    </citation>
    <scope>NUCLEOTIDE SEQUENCE [LARGE SCALE GENOMIC DNA]</scope>
    <source>
        <strain evidence="6">E542</strain>
    </source>
</reference>
<keyword evidence="3" id="KW-0012">Acyltransferase</keyword>
<dbReference type="PROSITE" id="PS51186">
    <property type="entry name" value="GNAT"/>
    <property type="match status" value="1"/>
</dbReference>
<dbReference type="Gene3D" id="3.40.630.30">
    <property type="match status" value="1"/>
</dbReference>
<dbReference type="EMBL" id="CP032152">
    <property type="protein sequence ID" value="AXY67236.1"/>
    <property type="molecule type" value="Genomic_DNA"/>
</dbReference>
<dbReference type="Pfam" id="PF00583">
    <property type="entry name" value="Acetyltransf_1"/>
    <property type="match status" value="1"/>
</dbReference>
<accession>A0A3B7MJ66</accession>
<evidence type="ECO:0000313" key="6">
    <source>
        <dbReference type="Proteomes" id="UP000261812"/>
    </source>
</evidence>
<dbReference type="CDD" id="cd04301">
    <property type="entry name" value="NAT_SF"/>
    <property type="match status" value="1"/>
</dbReference>
<keyword evidence="2 5" id="KW-0808">Transferase</keyword>
<dbReference type="GO" id="GO:0008080">
    <property type="term" value="F:N-acetyltransferase activity"/>
    <property type="evidence" value="ECO:0007669"/>
    <property type="project" value="UniProtKB-ARBA"/>
</dbReference>
<dbReference type="RefSeq" id="WP_181495507.1">
    <property type="nucleotide sequence ID" value="NZ_CP032152.1"/>
</dbReference>
<dbReference type="SUPFAM" id="SSF55729">
    <property type="entry name" value="Acyl-CoA N-acyltransferases (Nat)"/>
    <property type="match status" value="1"/>
</dbReference>